<dbReference type="SUPFAM" id="SSF52047">
    <property type="entry name" value="RNI-like"/>
    <property type="match status" value="1"/>
</dbReference>
<comment type="caution">
    <text evidence="2">The sequence shown here is derived from an EMBL/GenBank/DDBJ whole genome shotgun (WGS) entry which is preliminary data.</text>
</comment>
<feature type="region of interest" description="Disordered" evidence="1">
    <location>
        <begin position="194"/>
        <end position="253"/>
    </location>
</feature>
<dbReference type="EMBL" id="CAMXCT010000862">
    <property type="protein sequence ID" value="CAI3984117.1"/>
    <property type="molecule type" value="Genomic_DNA"/>
</dbReference>
<evidence type="ECO:0000256" key="1">
    <source>
        <dbReference type="SAM" id="MobiDB-lite"/>
    </source>
</evidence>
<keyword evidence="5" id="KW-1185">Reference proteome</keyword>
<dbReference type="OrthoDB" id="446092at2759"/>
<accession>A0A9P1C3L7</accession>
<feature type="compositionally biased region" description="Basic and acidic residues" evidence="1">
    <location>
        <begin position="218"/>
        <end position="227"/>
    </location>
</feature>
<reference evidence="3" key="2">
    <citation type="submission" date="2024-04" db="EMBL/GenBank/DDBJ databases">
        <authorList>
            <person name="Chen Y."/>
            <person name="Shah S."/>
            <person name="Dougan E. K."/>
            <person name="Thang M."/>
            <person name="Chan C."/>
        </authorList>
    </citation>
    <scope>NUCLEOTIDE SEQUENCE [LARGE SCALE GENOMIC DNA]</scope>
</reference>
<feature type="compositionally biased region" description="Basic and acidic residues" evidence="1">
    <location>
        <begin position="202"/>
        <end position="211"/>
    </location>
</feature>
<dbReference type="EMBL" id="CAMXCT020000862">
    <property type="protein sequence ID" value="CAL1137492.1"/>
    <property type="molecule type" value="Genomic_DNA"/>
</dbReference>
<reference evidence="2" key="1">
    <citation type="submission" date="2022-10" db="EMBL/GenBank/DDBJ databases">
        <authorList>
            <person name="Chen Y."/>
            <person name="Dougan E. K."/>
            <person name="Chan C."/>
            <person name="Rhodes N."/>
            <person name="Thang M."/>
        </authorList>
    </citation>
    <scope>NUCLEOTIDE SEQUENCE</scope>
</reference>
<protein>
    <submittedName>
        <fullName evidence="4">Adhesive plaque matrix protein</fullName>
    </submittedName>
</protein>
<name>A0A9P1C3L7_9DINO</name>
<dbReference type="AlphaFoldDB" id="A0A9P1C3L7"/>
<dbReference type="Proteomes" id="UP001152797">
    <property type="component" value="Unassembled WGS sequence"/>
</dbReference>
<dbReference type="InterPro" id="IPR032675">
    <property type="entry name" value="LRR_dom_sf"/>
</dbReference>
<dbReference type="Gene3D" id="3.80.10.10">
    <property type="entry name" value="Ribonuclease Inhibitor"/>
    <property type="match status" value="1"/>
</dbReference>
<evidence type="ECO:0000313" key="3">
    <source>
        <dbReference type="EMBL" id="CAL1137492.1"/>
    </source>
</evidence>
<gene>
    <name evidence="2" type="ORF">C1SCF055_LOCUS11667</name>
</gene>
<proteinExistence type="predicted"/>
<evidence type="ECO:0000313" key="2">
    <source>
        <dbReference type="EMBL" id="CAI3984117.1"/>
    </source>
</evidence>
<dbReference type="EMBL" id="CAMXCT030000862">
    <property type="protein sequence ID" value="CAL4771429.1"/>
    <property type="molecule type" value="Genomic_DNA"/>
</dbReference>
<evidence type="ECO:0000313" key="5">
    <source>
        <dbReference type="Proteomes" id="UP001152797"/>
    </source>
</evidence>
<evidence type="ECO:0000313" key="4">
    <source>
        <dbReference type="EMBL" id="CAL4771429.1"/>
    </source>
</evidence>
<sequence length="406" mass="46485">MLRHQALHHLVDHLQLAPHQAHRQQVHHLELRRVHLQGHLLMQPPRAHRLGHFHHLVLGHRLVHQRQVRLHQGIHHIHTCHMQCHHMECHHTHTMPHHRIFHPTARRRLVHPTHLRRVRWVHHLTLHRTALGQGHPIIHHPMVSLAIRPFLAIRHPLRLDFLRRIQTQGMQSRDQALHLAQRLQDIRQVGQLDHYGGNLRSAPDKERERDRSRRRRRSDRDAERKETPASPAQQYGAGFNAPAGSGPYITKRAEPGKPVSIDTLLAEIRQSTAQYASTGAHCCLEMLDVCGIALQDSGAAKLFQEMTQLRVAVRRLMVAGNGLGDQAMTALSAYLWHSPEPLWELGLADNFITDKGLEELLRCLYNHPSHPPRFPDAQGGNTGSAFALRRETRCDGTRVLLLGRGG</sequence>
<organism evidence="2">
    <name type="scientific">Cladocopium goreaui</name>
    <dbReference type="NCBI Taxonomy" id="2562237"/>
    <lineage>
        <taxon>Eukaryota</taxon>
        <taxon>Sar</taxon>
        <taxon>Alveolata</taxon>
        <taxon>Dinophyceae</taxon>
        <taxon>Suessiales</taxon>
        <taxon>Symbiodiniaceae</taxon>
        <taxon>Cladocopium</taxon>
    </lineage>
</organism>